<evidence type="ECO:0008006" key="4">
    <source>
        <dbReference type="Google" id="ProtNLM"/>
    </source>
</evidence>
<dbReference type="EMBL" id="MLCF01000043">
    <property type="protein sequence ID" value="OIV37718.1"/>
    <property type="molecule type" value="Genomic_DNA"/>
</dbReference>
<sequence>MAVSLSLVLLTAVILVVMIRAKSIKLGPALIAALFGFFLASTGVAPGIRTFISQIARMINGISL</sequence>
<keyword evidence="1" id="KW-1133">Transmembrane helix</keyword>
<dbReference type="Proteomes" id="UP000243342">
    <property type="component" value="Unassembled WGS sequence"/>
</dbReference>
<dbReference type="STRING" id="1428644.BIV57_09050"/>
<dbReference type="AlphaFoldDB" id="A0A1J7BGE6"/>
<evidence type="ECO:0000313" key="3">
    <source>
        <dbReference type="Proteomes" id="UP000243342"/>
    </source>
</evidence>
<protein>
    <recommendedName>
        <fullName evidence="4">DUF2304 domain-containing protein</fullName>
    </recommendedName>
</protein>
<comment type="caution">
    <text evidence="2">The sequence shown here is derived from an EMBL/GenBank/DDBJ whole genome shotgun (WGS) entry which is preliminary data.</text>
</comment>
<keyword evidence="1" id="KW-0812">Transmembrane</keyword>
<keyword evidence="3" id="KW-1185">Reference proteome</keyword>
<evidence type="ECO:0000313" key="2">
    <source>
        <dbReference type="EMBL" id="OIV37718.1"/>
    </source>
</evidence>
<accession>A0A1J7BGE6</accession>
<gene>
    <name evidence="2" type="ORF">BIV57_09050</name>
</gene>
<proteinExistence type="predicted"/>
<feature type="transmembrane region" description="Helical" evidence="1">
    <location>
        <begin position="31"/>
        <end position="52"/>
    </location>
</feature>
<reference evidence="2 3" key="1">
    <citation type="submission" date="2016-10" db="EMBL/GenBank/DDBJ databases">
        <title>Genome sequence of Streptomyces gilvigriseus MUSC 26.</title>
        <authorList>
            <person name="Lee L.-H."/>
            <person name="Ser H.-L."/>
        </authorList>
    </citation>
    <scope>NUCLEOTIDE SEQUENCE [LARGE SCALE GENOMIC DNA]</scope>
    <source>
        <strain evidence="2 3">MUSC 26</strain>
    </source>
</reference>
<name>A0A1J7BGE6_9ACTN</name>
<keyword evidence="1" id="KW-0472">Membrane</keyword>
<dbReference type="RefSeq" id="WP_071656219.1">
    <property type="nucleotide sequence ID" value="NZ_MLCF01000043.1"/>
</dbReference>
<organism evidence="2 3">
    <name type="scientific">Mangrovactinospora gilvigrisea</name>
    <dbReference type="NCBI Taxonomy" id="1428644"/>
    <lineage>
        <taxon>Bacteria</taxon>
        <taxon>Bacillati</taxon>
        <taxon>Actinomycetota</taxon>
        <taxon>Actinomycetes</taxon>
        <taxon>Kitasatosporales</taxon>
        <taxon>Streptomycetaceae</taxon>
        <taxon>Mangrovactinospora</taxon>
    </lineage>
</organism>
<evidence type="ECO:0000256" key="1">
    <source>
        <dbReference type="SAM" id="Phobius"/>
    </source>
</evidence>